<name>A0A367GQ94_9SPHI</name>
<dbReference type="EMBL" id="QGDC01000003">
    <property type="protein sequence ID" value="RCH55627.1"/>
    <property type="molecule type" value="Genomic_DNA"/>
</dbReference>
<evidence type="ECO:0000313" key="2">
    <source>
        <dbReference type="Proteomes" id="UP000253209"/>
    </source>
</evidence>
<accession>A0A367GQ94</accession>
<keyword evidence="2" id="KW-1185">Reference proteome</keyword>
<gene>
    <name evidence="1" type="ORF">DJ568_06995</name>
</gene>
<dbReference type="AlphaFoldDB" id="A0A367GQ94"/>
<organism evidence="1 2">
    <name type="scientific">Mucilaginibacter hurinus</name>
    <dbReference type="NCBI Taxonomy" id="2201324"/>
    <lineage>
        <taxon>Bacteria</taxon>
        <taxon>Pseudomonadati</taxon>
        <taxon>Bacteroidota</taxon>
        <taxon>Sphingobacteriia</taxon>
        <taxon>Sphingobacteriales</taxon>
        <taxon>Sphingobacteriaceae</taxon>
        <taxon>Mucilaginibacter</taxon>
    </lineage>
</organism>
<dbReference type="OrthoDB" id="1466062at2"/>
<evidence type="ECO:0000313" key="1">
    <source>
        <dbReference type="EMBL" id="RCH55627.1"/>
    </source>
</evidence>
<comment type="caution">
    <text evidence="1">The sequence shown here is derived from an EMBL/GenBank/DDBJ whole genome shotgun (WGS) entry which is preliminary data.</text>
</comment>
<dbReference type="InterPro" id="IPR025366">
    <property type="entry name" value="DUF4270"/>
</dbReference>
<proteinExistence type="predicted"/>
<dbReference type="RefSeq" id="WP_114004542.1">
    <property type="nucleotide sequence ID" value="NZ_QGDC01000003.1"/>
</dbReference>
<reference evidence="1 2" key="1">
    <citation type="submission" date="2018-05" db="EMBL/GenBank/DDBJ databases">
        <title>Mucilaginibacter hurinus sp. nov., isolated from briquette warehouse soil.</title>
        <authorList>
            <person name="Choi L."/>
        </authorList>
    </citation>
    <scope>NUCLEOTIDE SEQUENCE [LARGE SCALE GENOMIC DNA]</scope>
    <source>
        <strain evidence="1 2">ZR32</strain>
    </source>
</reference>
<sequence>MKFFRLDLLTLLISLFILNGCKNPDGVGLGVDNGLSGTVYADTTVMLNTMREDSVQVGNLARTPLAYFNDPELGLTQSSIVTNINLPLLSKYTIPTGTIDIDSAILSIKYNSAGFYGDSVNSMYKVNVFQLNEKPVASTVYYNTKNWLYNTTDVWGTKTFKARPHDTLKVFSIIKGKPDTLVRVLPQLRIPLNTARIREVLFTAGNQLNSNDNFQTAVKGFYVKLDEAGTTGTGGILTFGLPDTLSVYIRVNNGTTMDTSVVSLPITRHIADIKHTYSENVLTALTNQTESNTKAYVQGMGGLRVKVSFPGLQSLIDMKNDIIINRAELVVTPYPGSIIPYAPLPNLMMYKFDLAKQRTFIEDMTGSYSALFGGRLGLPVKNEYRFLLTNYIQNLVLGKTKDYGTFIGAANESAQSAADVNATGYPIARTILAGKNSPFRVKLNIIYTRIK</sequence>
<evidence type="ECO:0008006" key="3">
    <source>
        <dbReference type="Google" id="ProtNLM"/>
    </source>
</evidence>
<dbReference type="Proteomes" id="UP000253209">
    <property type="component" value="Unassembled WGS sequence"/>
</dbReference>
<protein>
    <recommendedName>
        <fullName evidence="3">DUF4270 domain-containing protein</fullName>
    </recommendedName>
</protein>
<dbReference type="Pfam" id="PF14092">
    <property type="entry name" value="DUF4270"/>
    <property type="match status" value="1"/>
</dbReference>